<keyword evidence="3" id="KW-1185">Reference proteome</keyword>
<evidence type="ECO:0000256" key="1">
    <source>
        <dbReference type="SAM" id="Phobius"/>
    </source>
</evidence>
<feature type="transmembrane region" description="Helical" evidence="1">
    <location>
        <begin position="21"/>
        <end position="49"/>
    </location>
</feature>
<reference evidence="2 3" key="1">
    <citation type="submission" date="2016-05" db="EMBL/GenBank/DDBJ databases">
        <title>Draft genome sequence of a porcine commensal Rothia nasimurium.</title>
        <authorList>
            <person name="Gaiser R.A."/>
            <person name="Van Baarlen P."/>
            <person name="Wells J.M."/>
        </authorList>
    </citation>
    <scope>NUCLEOTIDE SEQUENCE [LARGE SCALE GENOMIC DNA]</scope>
    <source>
        <strain evidence="2 3">PT-32</strain>
    </source>
</reference>
<feature type="transmembrane region" description="Helical" evidence="1">
    <location>
        <begin position="61"/>
        <end position="82"/>
    </location>
</feature>
<dbReference type="AlphaFoldDB" id="A0A1Y1RMT0"/>
<name>A0A1Y1RMT0_9MICC</name>
<evidence type="ECO:0000313" key="2">
    <source>
        <dbReference type="EMBL" id="ORC15241.1"/>
    </source>
</evidence>
<evidence type="ECO:0000313" key="3">
    <source>
        <dbReference type="Proteomes" id="UP000192359"/>
    </source>
</evidence>
<evidence type="ECO:0008006" key="4">
    <source>
        <dbReference type="Google" id="ProtNLM"/>
    </source>
</evidence>
<protein>
    <recommendedName>
        <fullName evidence="4">AtpZ/AtpI family protein</fullName>
    </recommendedName>
</protein>
<sequence>MHVGKTDRKWYKQDKQLRSAGDLVAGGGTAGAFMTLLYVMIGIGIWSLIGYGLDHLLGTTWIVWVGALLGAFGGIYLVYIHLQQSKN</sequence>
<proteinExistence type="predicted"/>
<comment type="caution">
    <text evidence="2">The sequence shown here is derived from an EMBL/GenBank/DDBJ whole genome shotgun (WGS) entry which is preliminary data.</text>
</comment>
<gene>
    <name evidence="2" type="ORF">A7979_07810</name>
</gene>
<accession>A0A1Y1RMT0</accession>
<organism evidence="2 3">
    <name type="scientific">Rothia nasimurium</name>
    <dbReference type="NCBI Taxonomy" id="85336"/>
    <lineage>
        <taxon>Bacteria</taxon>
        <taxon>Bacillati</taxon>
        <taxon>Actinomycetota</taxon>
        <taxon>Actinomycetes</taxon>
        <taxon>Micrococcales</taxon>
        <taxon>Micrococcaceae</taxon>
        <taxon>Rothia</taxon>
    </lineage>
</organism>
<keyword evidence="1" id="KW-0472">Membrane</keyword>
<dbReference type="Proteomes" id="UP000192359">
    <property type="component" value="Unassembled WGS sequence"/>
</dbReference>
<keyword evidence="1" id="KW-1133">Transmembrane helix</keyword>
<keyword evidence="1" id="KW-0812">Transmembrane</keyword>
<dbReference type="EMBL" id="LXWF01000044">
    <property type="protein sequence ID" value="ORC15241.1"/>
    <property type="molecule type" value="Genomic_DNA"/>
</dbReference>